<accession>X1UE32</accession>
<evidence type="ECO:0000313" key="1">
    <source>
        <dbReference type="EMBL" id="GAJ15769.1"/>
    </source>
</evidence>
<sequence length="86" mass="9756">NETLLLKVLALVRVVFDALCGVSELAEILVFTPKEDHDAILKLVSMAQSGELSLQMKAIDDQRRILAYAHSLRLNRAVRLLQEWVR</sequence>
<name>X1UE32_9ZZZZ</name>
<gene>
    <name evidence="1" type="ORF">S12H4_46413</name>
</gene>
<proteinExistence type="predicted"/>
<dbReference type="AlphaFoldDB" id="X1UE32"/>
<dbReference type="EMBL" id="BARW01028799">
    <property type="protein sequence ID" value="GAJ15769.1"/>
    <property type="molecule type" value="Genomic_DNA"/>
</dbReference>
<reference evidence="1" key="1">
    <citation type="journal article" date="2014" name="Front. Microbiol.">
        <title>High frequency of phylogenetically diverse reductive dehalogenase-homologous genes in deep subseafloor sedimentary metagenomes.</title>
        <authorList>
            <person name="Kawai M."/>
            <person name="Futagami T."/>
            <person name="Toyoda A."/>
            <person name="Takaki Y."/>
            <person name="Nishi S."/>
            <person name="Hori S."/>
            <person name="Arai W."/>
            <person name="Tsubouchi T."/>
            <person name="Morono Y."/>
            <person name="Uchiyama I."/>
            <person name="Ito T."/>
            <person name="Fujiyama A."/>
            <person name="Inagaki F."/>
            <person name="Takami H."/>
        </authorList>
    </citation>
    <scope>NUCLEOTIDE SEQUENCE</scope>
    <source>
        <strain evidence="1">Expedition CK06-06</strain>
    </source>
</reference>
<feature type="non-terminal residue" evidence="1">
    <location>
        <position position="1"/>
    </location>
</feature>
<protein>
    <submittedName>
        <fullName evidence="1">Uncharacterized protein</fullName>
    </submittedName>
</protein>
<comment type="caution">
    <text evidence="1">The sequence shown here is derived from an EMBL/GenBank/DDBJ whole genome shotgun (WGS) entry which is preliminary data.</text>
</comment>
<organism evidence="1">
    <name type="scientific">marine sediment metagenome</name>
    <dbReference type="NCBI Taxonomy" id="412755"/>
    <lineage>
        <taxon>unclassified sequences</taxon>
        <taxon>metagenomes</taxon>
        <taxon>ecological metagenomes</taxon>
    </lineage>
</organism>